<protein>
    <recommendedName>
        <fullName evidence="5">LPP20 lipoprotein</fullName>
    </recommendedName>
</protein>
<feature type="region of interest" description="Disordered" evidence="1">
    <location>
        <begin position="38"/>
        <end position="59"/>
    </location>
</feature>
<accession>A0A1M6R4X9</accession>
<proteinExistence type="predicted"/>
<dbReference type="EMBL" id="FRAW01000003">
    <property type="protein sequence ID" value="SHK27387.1"/>
    <property type="molecule type" value="Genomic_DNA"/>
</dbReference>
<sequence length="312" mass="34938">MLAKIVSVFLLLVSSAFAQNSKFDSRYQAAEKTFDAYNGKTGSQESGASTPTFSSPRTSSDNVQIPFSILVLPAQNAQNLSELEIVNKNPYSRTLMESLNTFFSKKNYELKLLDQQKELENFILTQNAISGKEEDLAYLASLYVGADIYVKFTGNLSSKKINVQLNAYESTTGQLIGSTSSEQIIPNAKENQKYIQIAATDAARQLDTKLQDYCQAQKKSTQYKVMMNLVGDFDEDFIEDIHEQITMDIPGLFQKVIFNVMTEKTVDMTVYANPAEYSDSQAIYNAIRAKLKSVVGVKKTNITKKLIFMDLK</sequence>
<evidence type="ECO:0008006" key="5">
    <source>
        <dbReference type="Google" id="ProtNLM"/>
    </source>
</evidence>
<gene>
    <name evidence="3" type="ORF">SAMN05720469_103108</name>
</gene>
<dbReference type="AlphaFoldDB" id="A0A1M6R4X9"/>
<feature type="signal peptide" evidence="2">
    <location>
        <begin position="1"/>
        <end position="18"/>
    </location>
</feature>
<keyword evidence="4" id="KW-1185">Reference proteome</keyword>
<dbReference type="RefSeq" id="WP_220386977.1">
    <property type="nucleotide sequence ID" value="NZ_FRAW01000003.1"/>
</dbReference>
<feature type="compositionally biased region" description="Low complexity" evidence="1">
    <location>
        <begin position="49"/>
        <end position="59"/>
    </location>
</feature>
<evidence type="ECO:0000313" key="3">
    <source>
        <dbReference type="EMBL" id="SHK27387.1"/>
    </source>
</evidence>
<name>A0A1M6R4X9_9BACT</name>
<evidence type="ECO:0000313" key="4">
    <source>
        <dbReference type="Proteomes" id="UP000184275"/>
    </source>
</evidence>
<keyword evidence="2" id="KW-0732">Signal</keyword>
<dbReference type="Proteomes" id="UP000184275">
    <property type="component" value="Unassembled WGS sequence"/>
</dbReference>
<organism evidence="3 4">
    <name type="scientific">Fibrobacter intestinalis</name>
    <dbReference type="NCBI Taxonomy" id="28122"/>
    <lineage>
        <taxon>Bacteria</taxon>
        <taxon>Pseudomonadati</taxon>
        <taxon>Fibrobacterota</taxon>
        <taxon>Fibrobacteria</taxon>
        <taxon>Fibrobacterales</taxon>
        <taxon>Fibrobacteraceae</taxon>
        <taxon>Fibrobacter</taxon>
    </lineage>
</organism>
<feature type="chain" id="PRO_5012296873" description="LPP20 lipoprotein" evidence="2">
    <location>
        <begin position="19"/>
        <end position="312"/>
    </location>
</feature>
<evidence type="ECO:0000256" key="1">
    <source>
        <dbReference type="SAM" id="MobiDB-lite"/>
    </source>
</evidence>
<evidence type="ECO:0000256" key="2">
    <source>
        <dbReference type="SAM" id="SignalP"/>
    </source>
</evidence>
<reference evidence="4" key="1">
    <citation type="submission" date="2016-11" db="EMBL/GenBank/DDBJ databases">
        <authorList>
            <person name="Varghese N."/>
            <person name="Submissions S."/>
        </authorList>
    </citation>
    <scope>NUCLEOTIDE SEQUENCE [LARGE SCALE GENOMIC DNA]</scope>
    <source>
        <strain evidence="4">UWOS</strain>
    </source>
</reference>